<name>A0A9N8DQI7_9STRA</name>
<accession>A0A9N8DQI7</accession>
<feature type="domain" description="tRNA/rRNA methyltransferase SpoU type" evidence="3">
    <location>
        <begin position="229"/>
        <end position="371"/>
    </location>
</feature>
<dbReference type="InterPro" id="IPR029026">
    <property type="entry name" value="tRNA_m1G_MTases_N"/>
</dbReference>
<keyword evidence="5" id="KW-1185">Reference proteome</keyword>
<organism evidence="4 5">
    <name type="scientific">Seminavis robusta</name>
    <dbReference type="NCBI Taxonomy" id="568900"/>
    <lineage>
        <taxon>Eukaryota</taxon>
        <taxon>Sar</taxon>
        <taxon>Stramenopiles</taxon>
        <taxon>Ochrophyta</taxon>
        <taxon>Bacillariophyta</taxon>
        <taxon>Bacillariophyceae</taxon>
        <taxon>Bacillariophycidae</taxon>
        <taxon>Naviculales</taxon>
        <taxon>Naviculaceae</taxon>
        <taxon>Seminavis</taxon>
    </lineage>
</organism>
<dbReference type="SUPFAM" id="SSF75217">
    <property type="entry name" value="alpha/beta knot"/>
    <property type="match status" value="1"/>
</dbReference>
<protein>
    <submittedName>
        <fullName evidence="4">Probable methyltransferase TARBP1</fullName>
    </submittedName>
</protein>
<keyword evidence="2" id="KW-0808">Transferase</keyword>
<evidence type="ECO:0000256" key="1">
    <source>
        <dbReference type="ARBA" id="ARBA00022603"/>
    </source>
</evidence>
<sequence>MILAGNLIVGRYRLDFLAQYEEGATGERVPLNKILAGTIPWLGSTQGFSRGIAQLLTHALIPRVVDVKADSNSSDSDAAGIDSDSLLISIYRFLDENPEMQRLRKKSATFFDSYAVDEVCSPGGILSIPVDEGGEAFPVHMTEIMKQNLQEVYEEAHEKEYPQWKYLEDTMKAKAEEEEEELGESEPVIDDALVNFQRKIIPLDELNLALESMREKRLRNVAGKKKQKLIVCASLIDKVPNLGGLARTAEIFAAEKLVIPDIGVTKMDNFKSFSVAAGDWIEIEECKEENLLMYLRSHRSKGYFIVGLEQTSSSVSLEGFTFPNQPILLLLGKEKEGIPVEFLQAVDQCLEIPQMGITRSLNVHVSGAIAIWEHTKQRLGEI</sequence>
<dbReference type="InterPro" id="IPR044748">
    <property type="entry name" value="Trm3/TARBP1_C"/>
</dbReference>
<evidence type="ECO:0000313" key="5">
    <source>
        <dbReference type="Proteomes" id="UP001153069"/>
    </source>
</evidence>
<dbReference type="PANTHER" id="PTHR12029">
    <property type="entry name" value="RNA METHYLTRANSFERASE"/>
    <property type="match status" value="1"/>
</dbReference>
<dbReference type="InterPro" id="IPR045330">
    <property type="entry name" value="TRM3/TARBP1"/>
</dbReference>
<dbReference type="AlphaFoldDB" id="A0A9N8DQI7"/>
<gene>
    <name evidence="4" type="ORF">SEMRO_212_G088160.1</name>
</gene>
<dbReference type="Pfam" id="PF00588">
    <property type="entry name" value="SpoU_methylase"/>
    <property type="match status" value="1"/>
</dbReference>
<reference evidence="4" key="1">
    <citation type="submission" date="2020-06" db="EMBL/GenBank/DDBJ databases">
        <authorList>
            <consortium name="Plant Systems Biology data submission"/>
        </authorList>
    </citation>
    <scope>NUCLEOTIDE SEQUENCE</scope>
    <source>
        <strain evidence="4">D6</strain>
    </source>
</reference>
<dbReference type="OrthoDB" id="46683at2759"/>
<evidence type="ECO:0000256" key="2">
    <source>
        <dbReference type="ARBA" id="ARBA00022679"/>
    </source>
</evidence>
<dbReference type="GO" id="GO:0003723">
    <property type="term" value="F:RNA binding"/>
    <property type="evidence" value="ECO:0007669"/>
    <property type="project" value="InterPro"/>
</dbReference>
<dbReference type="Proteomes" id="UP001153069">
    <property type="component" value="Unassembled WGS sequence"/>
</dbReference>
<proteinExistence type="predicted"/>
<dbReference type="InterPro" id="IPR029028">
    <property type="entry name" value="Alpha/beta_knot_MTases"/>
</dbReference>
<dbReference type="GO" id="GO:0030488">
    <property type="term" value="P:tRNA methylation"/>
    <property type="evidence" value="ECO:0007669"/>
    <property type="project" value="InterPro"/>
</dbReference>
<dbReference type="EMBL" id="CAICTM010000211">
    <property type="protein sequence ID" value="CAB9504886.1"/>
    <property type="molecule type" value="Genomic_DNA"/>
</dbReference>
<dbReference type="InterPro" id="IPR001537">
    <property type="entry name" value="SpoU_MeTrfase"/>
</dbReference>
<dbReference type="GO" id="GO:0016423">
    <property type="term" value="F:tRNA (guanine) methyltransferase activity"/>
    <property type="evidence" value="ECO:0007669"/>
    <property type="project" value="InterPro"/>
</dbReference>
<dbReference type="PANTHER" id="PTHR12029:SF11">
    <property type="entry name" value="METHYLTRANSFERASE TARBP1-RELATED"/>
    <property type="match status" value="1"/>
</dbReference>
<keyword evidence="1 4" id="KW-0489">Methyltransferase</keyword>
<dbReference type="CDD" id="cd18091">
    <property type="entry name" value="SpoU-like_TRM3-like"/>
    <property type="match status" value="1"/>
</dbReference>
<evidence type="ECO:0000313" key="4">
    <source>
        <dbReference type="EMBL" id="CAB9504886.1"/>
    </source>
</evidence>
<evidence type="ECO:0000259" key="3">
    <source>
        <dbReference type="Pfam" id="PF00588"/>
    </source>
</evidence>
<dbReference type="Gene3D" id="3.40.1280.10">
    <property type="match status" value="1"/>
</dbReference>
<comment type="caution">
    <text evidence="4">The sequence shown here is derived from an EMBL/GenBank/DDBJ whole genome shotgun (WGS) entry which is preliminary data.</text>
</comment>